<dbReference type="GO" id="GO:0003688">
    <property type="term" value="F:DNA replication origin binding"/>
    <property type="evidence" value="ECO:0007669"/>
    <property type="project" value="TreeGrafter"/>
</dbReference>
<keyword evidence="5" id="KW-0539">Nucleus</keyword>
<organism evidence="8 9">
    <name type="scientific">Collybia nuda</name>
    <dbReference type="NCBI Taxonomy" id="64659"/>
    <lineage>
        <taxon>Eukaryota</taxon>
        <taxon>Fungi</taxon>
        <taxon>Dikarya</taxon>
        <taxon>Basidiomycota</taxon>
        <taxon>Agaricomycotina</taxon>
        <taxon>Agaricomycetes</taxon>
        <taxon>Agaricomycetidae</taxon>
        <taxon>Agaricales</taxon>
        <taxon>Tricholomatineae</taxon>
        <taxon>Clitocybaceae</taxon>
        <taxon>Collybia</taxon>
    </lineage>
</organism>
<dbReference type="InterPro" id="IPR016527">
    <property type="entry name" value="ORC4"/>
</dbReference>
<dbReference type="EMBL" id="MU150391">
    <property type="protein sequence ID" value="KAF9457011.1"/>
    <property type="molecule type" value="Genomic_DNA"/>
</dbReference>
<comment type="similarity">
    <text evidence="2">Belongs to the ORC4 family.</text>
</comment>
<dbReference type="InterPro" id="IPR041664">
    <property type="entry name" value="AAA_16"/>
</dbReference>
<protein>
    <submittedName>
        <fullName evidence="8">Origin recognition complex subunit 4 C-terminus-domain-containing protein</fullName>
    </submittedName>
</protein>
<accession>A0A9P6C972</accession>
<dbReference type="Pfam" id="PF14629">
    <property type="entry name" value="ORC4_C"/>
    <property type="match status" value="1"/>
</dbReference>
<evidence type="ECO:0000259" key="6">
    <source>
        <dbReference type="Pfam" id="PF13191"/>
    </source>
</evidence>
<sequence length="476" mass="53335">MHVLEVLPPRLYPCLNSQKRAILRTLQISIHPYPSYEARKERGDDRTGLETNEVALQQLYDLISGTVNRGEGNSCLILGPRGSGKTRLVERCLLNIPNKPIILRLSGWTQHSDRLAMREIAHQLNQQTGTTIFVHPDDVPRNIDNDYPDRELNPFLDKSVSSMLVSSASLPLSSHLPTLISALPTLPRPTIVILDGFDLFSLHPRQSLLYCLLDTAQSCHSGAKSRGLAVVGITTRVDTVNLLEKRVKSRFSGRILRTAPPQDLEGWIEVAKATLMPRVLDENQEKSYNEEWKSLWNMAIEKFLSDRSVTKALNETFSITRDIRMLNKIMASLALHLAPTSPFPSVSQIKATVLSQRIRPRSPFLHTLSYPALCLLIASVHVDSTGHSTFTFEMLHECFYDQLRTSLSAPVQVNGGSIGMAFEYLVSVKLFTCIAPSTGVAKEFVKYHSVVAREDVKKAVDKTGQINLRKWFTKAQ</sequence>
<feature type="domain" description="Origin recognition complex subunit 4 C-terminal" evidence="7">
    <location>
        <begin position="271"/>
        <end position="460"/>
    </location>
</feature>
<dbReference type="Pfam" id="PF13191">
    <property type="entry name" value="AAA_16"/>
    <property type="match status" value="1"/>
</dbReference>
<evidence type="ECO:0000313" key="8">
    <source>
        <dbReference type="EMBL" id="KAF9457011.1"/>
    </source>
</evidence>
<evidence type="ECO:0000256" key="5">
    <source>
        <dbReference type="ARBA" id="ARBA00023242"/>
    </source>
</evidence>
<comment type="caution">
    <text evidence="8">The sequence shown here is derived from an EMBL/GenBank/DDBJ whole genome shotgun (WGS) entry which is preliminary data.</text>
</comment>
<dbReference type="GO" id="GO:0006270">
    <property type="term" value="P:DNA replication initiation"/>
    <property type="evidence" value="ECO:0007669"/>
    <property type="project" value="TreeGrafter"/>
</dbReference>
<dbReference type="AlphaFoldDB" id="A0A9P6C972"/>
<evidence type="ECO:0000256" key="2">
    <source>
        <dbReference type="ARBA" id="ARBA00005334"/>
    </source>
</evidence>
<reference evidence="8" key="1">
    <citation type="submission" date="2020-11" db="EMBL/GenBank/DDBJ databases">
        <authorList>
            <consortium name="DOE Joint Genome Institute"/>
            <person name="Ahrendt S."/>
            <person name="Riley R."/>
            <person name="Andreopoulos W."/>
            <person name="Labutti K."/>
            <person name="Pangilinan J."/>
            <person name="Ruiz-Duenas F.J."/>
            <person name="Barrasa J.M."/>
            <person name="Sanchez-Garcia M."/>
            <person name="Camarero S."/>
            <person name="Miyauchi S."/>
            <person name="Serrano A."/>
            <person name="Linde D."/>
            <person name="Babiker R."/>
            <person name="Drula E."/>
            <person name="Ayuso-Fernandez I."/>
            <person name="Pacheco R."/>
            <person name="Padilla G."/>
            <person name="Ferreira P."/>
            <person name="Barriuso J."/>
            <person name="Kellner H."/>
            <person name="Castanera R."/>
            <person name="Alfaro M."/>
            <person name="Ramirez L."/>
            <person name="Pisabarro A.G."/>
            <person name="Kuo A."/>
            <person name="Tritt A."/>
            <person name="Lipzen A."/>
            <person name="He G."/>
            <person name="Yan M."/>
            <person name="Ng V."/>
            <person name="Cullen D."/>
            <person name="Martin F."/>
            <person name="Rosso M.-N."/>
            <person name="Henrissat B."/>
            <person name="Hibbett D."/>
            <person name="Martinez A.T."/>
            <person name="Grigoriev I.V."/>
        </authorList>
    </citation>
    <scope>NUCLEOTIDE SEQUENCE</scope>
    <source>
        <strain evidence="8">CBS 247.69</strain>
    </source>
</reference>
<keyword evidence="4" id="KW-0238">DNA-binding</keyword>
<keyword evidence="9" id="KW-1185">Reference proteome</keyword>
<dbReference type="Gene3D" id="3.40.50.300">
    <property type="entry name" value="P-loop containing nucleotide triphosphate hydrolases"/>
    <property type="match status" value="1"/>
</dbReference>
<gene>
    <name evidence="8" type="ORF">BDZ94DRAFT_1176497</name>
</gene>
<comment type="subcellular location">
    <subcellularLocation>
        <location evidence="1">Nucleus</location>
    </subcellularLocation>
</comment>
<evidence type="ECO:0000256" key="1">
    <source>
        <dbReference type="ARBA" id="ARBA00004123"/>
    </source>
</evidence>
<evidence type="ECO:0000259" key="7">
    <source>
        <dbReference type="Pfam" id="PF14629"/>
    </source>
</evidence>
<evidence type="ECO:0000256" key="3">
    <source>
        <dbReference type="ARBA" id="ARBA00022705"/>
    </source>
</evidence>
<evidence type="ECO:0000256" key="4">
    <source>
        <dbReference type="ARBA" id="ARBA00023125"/>
    </source>
</evidence>
<feature type="domain" description="Orc1-like AAA ATPase" evidence="6">
    <location>
        <begin position="56"/>
        <end position="218"/>
    </location>
</feature>
<proteinExistence type="inferred from homology"/>
<evidence type="ECO:0000313" key="9">
    <source>
        <dbReference type="Proteomes" id="UP000807353"/>
    </source>
</evidence>
<dbReference type="PANTHER" id="PTHR12087">
    <property type="entry name" value="ORIGIN RECOGNITION COMPLEX SUBUNIT 4"/>
    <property type="match status" value="1"/>
</dbReference>
<dbReference type="SUPFAM" id="SSF52540">
    <property type="entry name" value="P-loop containing nucleoside triphosphate hydrolases"/>
    <property type="match status" value="1"/>
</dbReference>
<dbReference type="Proteomes" id="UP000807353">
    <property type="component" value="Unassembled WGS sequence"/>
</dbReference>
<dbReference type="PANTHER" id="PTHR12087:SF0">
    <property type="entry name" value="ORIGIN RECOGNITION COMPLEX SUBUNIT 4"/>
    <property type="match status" value="1"/>
</dbReference>
<dbReference type="OrthoDB" id="343623at2759"/>
<name>A0A9P6C972_9AGAR</name>
<dbReference type="GO" id="GO:0005664">
    <property type="term" value="C:nuclear origin of replication recognition complex"/>
    <property type="evidence" value="ECO:0007669"/>
    <property type="project" value="TreeGrafter"/>
</dbReference>
<dbReference type="InterPro" id="IPR027417">
    <property type="entry name" value="P-loop_NTPase"/>
</dbReference>
<dbReference type="InterPro" id="IPR032705">
    <property type="entry name" value="ORC4_C"/>
</dbReference>
<keyword evidence="3" id="KW-0235">DNA replication</keyword>